<dbReference type="EMBL" id="PSQE01000001">
    <property type="protein sequence ID" value="RHN82546.1"/>
    <property type="molecule type" value="Genomic_DNA"/>
</dbReference>
<reference evidence="3" key="1">
    <citation type="journal article" date="2018" name="Nat. Plants">
        <title>Whole-genome landscape of Medicago truncatula symbiotic genes.</title>
        <authorList>
            <person name="Pecrix Y."/>
            <person name="Gamas P."/>
            <person name="Carrere S."/>
        </authorList>
    </citation>
    <scope>NUCLEOTIDE SEQUENCE</scope>
    <source>
        <tissue evidence="3">Leaves</tissue>
    </source>
</reference>
<evidence type="ECO:0000256" key="1">
    <source>
        <dbReference type="ARBA" id="ARBA00004906"/>
    </source>
</evidence>
<evidence type="ECO:0000256" key="2">
    <source>
        <dbReference type="SAM" id="MobiDB-lite"/>
    </source>
</evidence>
<comment type="pathway">
    <text evidence="1">Protein modification; protein ubiquitination.</text>
</comment>
<dbReference type="Proteomes" id="UP000265566">
    <property type="component" value="Chromosome 1"/>
</dbReference>
<dbReference type="InterPro" id="IPR011333">
    <property type="entry name" value="SKP1/BTB/POZ_sf"/>
</dbReference>
<evidence type="ECO:0000313" key="3">
    <source>
        <dbReference type="EMBL" id="RHN82546.1"/>
    </source>
</evidence>
<dbReference type="InterPro" id="IPR016897">
    <property type="entry name" value="SKP1"/>
</dbReference>
<organism evidence="3">
    <name type="scientific">Medicago truncatula</name>
    <name type="common">Barrel medic</name>
    <name type="synonym">Medicago tribuloides</name>
    <dbReference type="NCBI Taxonomy" id="3880"/>
    <lineage>
        <taxon>Eukaryota</taxon>
        <taxon>Viridiplantae</taxon>
        <taxon>Streptophyta</taxon>
        <taxon>Embryophyta</taxon>
        <taxon>Tracheophyta</taxon>
        <taxon>Spermatophyta</taxon>
        <taxon>Magnoliopsida</taxon>
        <taxon>eudicotyledons</taxon>
        <taxon>Gunneridae</taxon>
        <taxon>Pentapetalae</taxon>
        <taxon>rosids</taxon>
        <taxon>fabids</taxon>
        <taxon>Fabales</taxon>
        <taxon>Fabaceae</taxon>
        <taxon>Papilionoideae</taxon>
        <taxon>50 kb inversion clade</taxon>
        <taxon>NPAAA clade</taxon>
        <taxon>Hologalegina</taxon>
        <taxon>IRL clade</taxon>
        <taxon>Trifolieae</taxon>
        <taxon>Medicago</taxon>
    </lineage>
</organism>
<protein>
    <submittedName>
        <fullName evidence="3">Uncharacterized protein</fullName>
    </submittedName>
</protein>
<name>A0A396JWI9_MEDTR</name>
<proteinExistence type="predicted"/>
<dbReference type="AlphaFoldDB" id="A0A396JWI9"/>
<dbReference type="Gramene" id="rna6717">
    <property type="protein sequence ID" value="RHN82546.1"/>
    <property type="gene ID" value="gene6717"/>
</dbReference>
<dbReference type="Gene3D" id="3.30.710.10">
    <property type="entry name" value="Potassium Channel Kv1.1, Chain A"/>
    <property type="match status" value="1"/>
</dbReference>
<accession>A0A396JWI9</accession>
<dbReference type="GO" id="GO:0006511">
    <property type="term" value="P:ubiquitin-dependent protein catabolic process"/>
    <property type="evidence" value="ECO:0007669"/>
    <property type="project" value="InterPro"/>
</dbReference>
<feature type="compositionally biased region" description="Basic residues" evidence="2">
    <location>
        <begin position="290"/>
        <end position="301"/>
    </location>
</feature>
<dbReference type="PANTHER" id="PTHR11165">
    <property type="entry name" value="SKP1"/>
    <property type="match status" value="1"/>
</dbReference>
<gene>
    <name evidence="3" type="ORF">MtrunA17_Chr1g0211001</name>
</gene>
<feature type="region of interest" description="Disordered" evidence="2">
    <location>
        <begin position="286"/>
        <end position="312"/>
    </location>
</feature>
<sequence>MKVKCCDGVVLKLEDALVYASSTVKKLIGENISSRGCLSVCLLGASQGENCEISFVVEISSQTLLKINEYVKKHADAGDNEKSLRNWDLEFIKVDRHTLFALVLRWCCCGYRARLQALRDYAMLYLVGCIIAANYLKIRDLLDLSCEAVMAKDGMIPEKEEEYQGTTLGEEKGKNIISEEVLGQQCSMEERGGINTLNLINGGSSNWGNVPRSLKLHLENMSVKRLSDAEVAKLAKDYRACRIQQCLATVLKPMKNKSRHNRGGMQTVTNQNKKDQGIFTKCDQFGKAARGGHRRNRRRNGRGRENFQQQYF</sequence>
<comment type="caution">
    <text evidence="3">The sequence shown here is derived from an EMBL/GenBank/DDBJ whole genome shotgun (WGS) entry which is preliminary data.</text>
</comment>